<comment type="caution">
    <text evidence="5">The sequence shown here is derived from an EMBL/GenBank/DDBJ whole genome shotgun (WGS) entry which is preliminary data.</text>
</comment>
<organism evidence="5 6">
    <name type="scientific">Paenibacillus arenosi</name>
    <dbReference type="NCBI Taxonomy" id="2774142"/>
    <lineage>
        <taxon>Bacteria</taxon>
        <taxon>Bacillati</taxon>
        <taxon>Bacillota</taxon>
        <taxon>Bacilli</taxon>
        <taxon>Bacillales</taxon>
        <taxon>Paenibacillaceae</taxon>
        <taxon>Paenibacillus</taxon>
    </lineage>
</organism>
<evidence type="ECO:0000256" key="1">
    <source>
        <dbReference type="ARBA" id="ARBA00022490"/>
    </source>
</evidence>
<dbReference type="Pfam" id="PF02623">
    <property type="entry name" value="FliW"/>
    <property type="match status" value="1"/>
</dbReference>
<comment type="subunit">
    <text evidence="4">Interacts with translational regulator CsrA and flagellin(s).</text>
</comment>
<comment type="function">
    <text evidence="4">Acts as an anti-CsrA protein, binds CsrA and prevents it from repressing translation of its target genes, one of which is flagellin. Binds to flagellin and participates in the assembly of the flagellum.</text>
</comment>
<keyword evidence="5" id="KW-0966">Cell projection</keyword>
<dbReference type="Proteomes" id="UP000634529">
    <property type="component" value="Unassembled WGS sequence"/>
</dbReference>
<keyword evidence="1 4" id="KW-0963">Cytoplasm</keyword>
<evidence type="ECO:0000313" key="5">
    <source>
        <dbReference type="EMBL" id="MBD8498255.1"/>
    </source>
</evidence>
<evidence type="ECO:0000256" key="4">
    <source>
        <dbReference type="HAMAP-Rule" id="MF_01185"/>
    </source>
</evidence>
<evidence type="ECO:0000256" key="2">
    <source>
        <dbReference type="ARBA" id="ARBA00022795"/>
    </source>
</evidence>
<protein>
    <recommendedName>
        <fullName evidence="4">Flagellar assembly factor FliW</fullName>
    </recommendedName>
</protein>
<proteinExistence type="inferred from homology"/>
<gene>
    <name evidence="4 5" type="primary">fliW</name>
    <name evidence="5" type="ORF">IFO66_08020</name>
</gene>
<keyword evidence="5" id="KW-0969">Cilium</keyword>
<keyword evidence="4" id="KW-0143">Chaperone</keyword>
<dbReference type="PANTHER" id="PTHR39190:SF1">
    <property type="entry name" value="FLAGELLAR ASSEMBLY FACTOR FLIW"/>
    <property type="match status" value="1"/>
</dbReference>
<dbReference type="SUPFAM" id="SSF141457">
    <property type="entry name" value="BH3618-like"/>
    <property type="match status" value="1"/>
</dbReference>
<dbReference type="HAMAP" id="MF_01185">
    <property type="entry name" value="FliW"/>
    <property type="match status" value="1"/>
</dbReference>
<evidence type="ECO:0000256" key="3">
    <source>
        <dbReference type="ARBA" id="ARBA00022845"/>
    </source>
</evidence>
<dbReference type="PANTHER" id="PTHR39190">
    <property type="entry name" value="FLAGELLAR ASSEMBLY FACTOR FLIW"/>
    <property type="match status" value="1"/>
</dbReference>
<keyword evidence="6" id="KW-1185">Reference proteome</keyword>
<comment type="subcellular location">
    <subcellularLocation>
        <location evidence="4">Cytoplasm</location>
    </subcellularLocation>
</comment>
<dbReference type="InterPro" id="IPR024046">
    <property type="entry name" value="Flagellar_assmbl_FliW_dom_sf"/>
</dbReference>
<keyword evidence="3 4" id="KW-0810">Translation regulation</keyword>
<comment type="similarity">
    <text evidence="4">Belongs to the FliW family.</text>
</comment>
<dbReference type="Gene3D" id="2.30.290.10">
    <property type="entry name" value="BH3618-like"/>
    <property type="match status" value="1"/>
</dbReference>
<dbReference type="RefSeq" id="WP_192024616.1">
    <property type="nucleotide sequence ID" value="NZ_JACYTN010000003.1"/>
</dbReference>
<dbReference type="InterPro" id="IPR003775">
    <property type="entry name" value="Flagellar_assembly_factor_FliW"/>
</dbReference>
<dbReference type="EMBL" id="JACYTN010000003">
    <property type="protein sequence ID" value="MBD8498255.1"/>
    <property type="molecule type" value="Genomic_DNA"/>
</dbReference>
<accession>A0ABR9AVX8</accession>
<reference evidence="5 6" key="1">
    <citation type="submission" date="2020-09" db="EMBL/GenBank/DDBJ databases">
        <title>Paenibacillus sp. CAU 1523 isolated from sand of Haeundae Beach.</title>
        <authorList>
            <person name="Kim W."/>
        </authorList>
    </citation>
    <scope>NUCLEOTIDE SEQUENCE [LARGE SCALE GENOMIC DNA]</scope>
    <source>
        <strain evidence="5 6">CAU 1523</strain>
    </source>
</reference>
<keyword evidence="2 4" id="KW-1005">Bacterial flagellum biogenesis</keyword>
<keyword evidence="5" id="KW-0282">Flagellum</keyword>
<evidence type="ECO:0000313" key="6">
    <source>
        <dbReference type="Proteomes" id="UP000634529"/>
    </source>
</evidence>
<name>A0ABR9AVX8_9BACL</name>
<sequence>MEVHSTRLGVLEIDETDVIRFEEGILGFSEYKNYAWLQAVGFKVEIDLLQSVDDADLTFILVDPFKYEPEYGFELSENWKHKLTIVSEHQVVVRTIMAIKGGECMTTNLKAPLVINTELKQAAQIVLEGVSYDLQHPIGGEA</sequence>